<reference evidence="2 3" key="1">
    <citation type="submission" date="2024-04" db="EMBL/GenBank/DDBJ databases">
        <title>Polymorphospora sp. isolated from Baiyangdian Lake in Xiong'an New Area.</title>
        <authorList>
            <person name="Zhang X."/>
            <person name="Liu J."/>
        </authorList>
    </citation>
    <scope>NUCLEOTIDE SEQUENCE [LARGE SCALE GENOMIC DNA]</scope>
    <source>
        <strain evidence="2 3">2-325</strain>
    </source>
</reference>
<keyword evidence="1" id="KW-0472">Membrane</keyword>
<evidence type="ECO:0000313" key="3">
    <source>
        <dbReference type="Proteomes" id="UP001582793"/>
    </source>
</evidence>
<evidence type="ECO:0000256" key="1">
    <source>
        <dbReference type="SAM" id="Phobius"/>
    </source>
</evidence>
<comment type="caution">
    <text evidence="2">The sequence shown here is derived from an EMBL/GenBank/DDBJ whole genome shotgun (WGS) entry which is preliminary data.</text>
</comment>
<keyword evidence="3" id="KW-1185">Reference proteome</keyword>
<feature type="transmembrane region" description="Helical" evidence="1">
    <location>
        <begin position="63"/>
        <end position="81"/>
    </location>
</feature>
<feature type="transmembrane region" description="Helical" evidence="1">
    <location>
        <begin position="132"/>
        <end position="151"/>
    </location>
</feature>
<evidence type="ECO:0000313" key="2">
    <source>
        <dbReference type="EMBL" id="MFB6393687.1"/>
    </source>
</evidence>
<feature type="transmembrane region" description="Helical" evidence="1">
    <location>
        <begin position="163"/>
        <end position="182"/>
    </location>
</feature>
<feature type="transmembrane region" description="Helical" evidence="1">
    <location>
        <begin position="93"/>
        <end position="112"/>
    </location>
</feature>
<keyword evidence="1" id="KW-0812">Transmembrane</keyword>
<name>A0ABV5CNV6_9ACTN</name>
<proteinExistence type="predicted"/>
<organism evidence="2 3">
    <name type="scientific">Polymorphospora lycopeni</name>
    <dbReference type="NCBI Taxonomy" id="3140240"/>
    <lineage>
        <taxon>Bacteria</taxon>
        <taxon>Bacillati</taxon>
        <taxon>Actinomycetota</taxon>
        <taxon>Actinomycetes</taxon>
        <taxon>Micromonosporales</taxon>
        <taxon>Micromonosporaceae</taxon>
        <taxon>Polymorphospora</taxon>
    </lineage>
</organism>
<dbReference type="EMBL" id="JBCGDC010000025">
    <property type="protein sequence ID" value="MFB6393687.1"/>
    <property type="molecule type" value="Genomic_DNA"/>
</dbReference>
<accession>A0ABV5CNV6</accession>
<dbReference type="RefSeq" id="WP_375734068.1">
    <property type="nucleotide sequence ID" value="NZ_JBCGDC010000025.1"/>
</dbReference>
<dbReference type="Proteomes" id="UP001582793">
    <property type="component" value="Unassembled WGS sequence"/>
</dbReference>
<keyword evidence="1" id="KW-1133">Transmembrane helix</keyword>
<sequence length="348" mass="35863">MDLDKGTRPRQRRDVSVLPGLLALVALIGGPILAGVFAVPIRATVAGAACRITGCSGVGMVTAGWLVVALPLMILITGLLVGRRAGRIGQAAFIVAGILAGLVALVFVPGRGTSFASIMRGVGAGADQMATGLRWGLIGLVAAGVLAVAALMMAQRLRSPVRAATATVAALALVTTLGVAWVRATPTYLTAADVFSEASFTIGGNTLTRQSSADRRGCAGVLPDDGPLERAPCIRTLHATFTTDDSDALVNFRAVLYPSNDDARAVREALPDGLAPADAHGEVRTVFSVASSWLLIGAVGHADGRSIQTGDRGWLLWALKCVTYRFLGVQSGLGVDPTPENGIGPRRP</sequence>
<feature type="transmembrane region" description="Helical" evidence="1">
    <location>
        <begin position="21"/>
        <end position="43"/>
    </location>
</feature>
<gene>
    <name evidence="2" type="ORF">AAFH96_11280</name>
</gene>
<protein>
    <submittedName>
        <fullName evidence="2">Uncharacterized protein</fullName>
    </submittedName>
</protein>